<evidence type="ECO:0000256" key="3">
    <source>
        <dbReference type="ARBA" id="ARBA00022839"/>
    </source>
</evidence>
<dbReference type="Proteomes" id="UP000315730">
    <property type="component" value="Unassembled WGS sequence"/>
</dbReference>
<dbReference type="InterPro" id="IPR013520">
    <property type="entry name" value="Ribonucl_H"/>
</dbReference>
<feature type="compositionally biased region" description="Basic and acidic residues" evidence="4">
    <location>
        <begin position="72"/>
        <end position="81"/>
    </location>
</feature>
<protein>
    <recommendedName>
        <fullName evidence="5">Exonuclease domain-containing protein</fullName>
    </recommendedName>
</protein>
<dbReference type="NCBIfam" id="NF005927">
    <property type="entry name" value="PRK07942.1"/>
    <property type="match status" value="1"/>
</dbReference>
<feature type="compositionally biased region" description="Polar residues" evidence="4">
    <location>
        <begin position="48"/>
        <end position="65"/>
    </location>
</feature>
<dbReference type="GO" id="GO:0003676">
    <property type="term" value="F:nucleic acid binding"/>
    <property type="evidence" value="ECO:0007669"/>
    <property type="project" value="InterPro"/>
</dbReference>
<dbReference type="PANTHER" id="PTHR30231:SF4">
    <property type="entry name" value="PROTEIN NEN2"/>
    <property type="match status" value="1"/>
</dbReference>
<keyword evidence="2" id="KW-0378">Hydrolase</keyword>
<proteinExistence type="predicted"/>
<dbReference type="STRING" id="1272.GCA_900014985_01164"/>
<dbReference type="EMBL" id="BJNW01000009">
    <property type="protein sequence ID" value="GEC99119.1"/>
    <property type="molecule type" value="Genomic_DNA"/>
</dbReference>
<evidence type="ECO:0000256" key="2">
    <source>
        <dbReference type="ARBA" id="ARBA00022801"/>
    </source>
</evidence>
<dbReference type="GO" id="GO:0008408">
    <property type="term" value="F:3'-5' exonuclease activity"/>
    <property type="evidence" value="ECO:0007669"/>
    <property type="project" value="TreeGrafter"/>
</dbReference>
<dbReference type="SUPFAM" id="SSF53098">
    <property type="entry name" value="Ribonuclease H-like"/>
    <property type="match status" value="1"/>
</dbReference>
<keyword evidence="1" id="KW-0540">Nuclease</keyword>
<organism evidence="6 7">
    <name type="scientific">Kocuria varians</name>
    <name type="common">Micrococcus varians</name>
    <dbReference type="NCBI Taxonomy" id="1272"/>
    <lineage>
        <taxon>Bacteria</taxon>
        <taxon>Bacillati</taxon>
        <taxon>Actinomycetota</taxon>
        <taxon>Actinomycetes</taxon>
        <taxon>Micrococcales</taxon>
        <taxon>Micrococcaceae</taxon>
        <taxon>Kocuria</taxon>
    </lineage>
</organism>
<evidence type="ECO:0000313" key="6">
    <source>
        <dbReference type="EMBL" id="GEC99119.1"/>
    </source>
</evidence>
<dbReference type="SMART" id="SM00479">
    <property type="entry name" value="EXOIII"/>
    <property type="match status" value="1"/>
</dbReference>
<dbReference type="Gene3D" id="3.30.420.10">
    <property type="entry name" value="Ribonuclease H-like superfamily/Ribonuclease H"/>
    <property type="match status" value="1"/>
</dbReference>
<keyword evidence="7" id="KW-1185">Reference proteome</keyword>
<evidence type="ECO:0000256" key="1">
    <source>
        <dbReference type="ARBA" id="ARBA00022722"/>
    </source>
</evidence>
<feature type="domain" description="Exonuclease" evidence="5">
    <location>
        <begin position="103"/>
        <end position="278"/>
    </location>
</feature>
<dbReference type="InterPro" id="IPR036397">
    <property type="entry name" value="RNaseH_sf"/>
</dbReference>
<keyword evidence="3" id="KW-0269">Exonuclease</keyword>
<dbReference type="GO" id="GO:0005829">
    <property type="term" value="C:cytosol"/>
    <property type="evidence" value="ECO:0007669"/>
    <property type="project" value="TreeGrafter"/>
</dbReference>
<evidence type="ECO:0000256" key="4">
    <source>
        <dbReference type="SAM" id="MobiDB-lite"/>
    </source>
</evidence>
<evidence type="ECO:0000313" key="7">
    <source>
        <dbReference type="Proteomes" id="UP000315730"/>
    </source>
</evidence>
<sequence length="324" mass="34948">MASAQLPDDPDQQALFDAPAPPRAPDDDAAPPVPEQPALFDAPETGAQRGTQNPAKTDASVQDTGVQGKGTPEADVRHPAEQDTPALHTHPTVDPEASWTEGPRACFDLETTGRDPQQARIVTASVVLVTADGDVLREWEWLADPGIEIPEEAAAVHGVSTERARAEGRPAAEVTAELGEVLAGFWREGLPVLAFNAAYDLTVLTRECERHGLPVPAPKLVLDPFVLNKQVHRYRRGKRTLGALCEEYGVVLDAAHTSAADALATERLATALGERFVELRQPAARLHELQIGWAAEQAASLQEYFRRKDPGAVVDGTWPVHPRP</sequence>
<evidence type="ECO:0000259" key="5">
    <source>
        <dbReference type="SMART" id="SM00479"/>
    </source>
</evidence>
<dbReference type="CDD" id="cd06127">
    <property type="entry name" value="DEDDh"/>
    <property type="match status" value="1"/>
</dbReference>
<feature type="region of interest" description="Disordered" evidence="4">
    <location>
        <begin position="1"/>
        <end position="100"/>
    </location>
</feature>
<dbReference type="InterPro" id="IPR012337">
    <property type="entry name" value="RNaseH-like_sf"/>
</dbReference>
<gene>
    <name evidence="6" type="ORF">KVA01_12740</name>
</gene>
<name>A0A4Y4D574_KOCVA</name>
<comment type="caution">
    <text evidence="6">The sequence shown here is derived from an EMBL/GenBank/DDBJ whole genome shotgun (WGS) entry which is preliminary data.</text>
</comment>
<reference evidence="6 7" key="1">
    <citation type="submission" date="2019-06" db="EMBL/GenBank/DDBJ databases">
        <title>Whole genome shotgun sequence of Kocuria varians NBRC 15358.</title>
        <authorList>
            <person name="Hosoyama A."/>
            <person name="Uohara A."/>
            <person name="Ohji S."/>
            <person name="Ichikawa N."/>
        </authorList>
    </citation>
    <scope>NUCLEOTIDE SEQUENCE [LARGE SCALE GENOMIC DNA]</scope>
    <source>
        <strain evidence="6 7">NBRC 15358</strain>
    </source>
</reference>
<accession>A0A4Y4D574</accession>
<dbReference type="AlphaFoldDB" id="A0A4Y4D574"/>
<dbReference type="Pfam" id="PF00929">
    <property type="entry name" value="RNase_T"/>
    <property type="match status" value="1"/>
</dbReference>
<dbReference type="PANTHER" id="PTHR30231">
    <property type="entry name" value="DNA POLYMERASE III SUBUNIT EPSILON"/>
    <property type="match status" value="1"/>
</dbReference>